<dbReference type="Proteomes" id="UP000887563">
    <property type="component" value="Unplaced"/>
</dbReference>
<name>A0A914ND96_MELIC</name>
<proteinExistence type="predicted"/>
<evidence type="ECO:0000313" key="2">
    <source>
        <dbReference type="WBParaSite" id="Minc3s04192g35707"/>
    </source>
</evidence>
<organism evidence="1 2">
    <name type="scientific">Meloidogyne incognita</name>
    <name type="common">Southern root-knot nematode worm</name>
    <name type="synonym">Oxyuris incognita</name>
    <dbReference type="NCBI Taxonomy" id="6306"/>
    <lineage>
        <taxon>Eukaryota</taxon>
        <taxon>Metazoa</taxon>
        <taxon>Ecdysozoa</taxon>
        <taxon>Nematoda</taxon>
        <taxon>Chromadorea</taxon>
        <taxon>Rhabditida</taxon>
        <taxon>Tylenchina</taxon>
        <taxon>Tylenchomorpha</taxon>
        <taxon>Tylenchoidea</taxon>
        <taxon>Meloidogynidae</taxon>
        <taxon>Meloidogyninae</taxon>
        <taxon>Meloidogyne</taxon>
        <taxon>Meloidogyne incognita group</taxon>
    </lineage>
</organism>
<evidence type="ECO:0000313" key="1">
    <source>
        <dbReference type="Proteomes" id="UP000887563"/>
    </source>
</evidence>
<dbReference type="WBParaSite" id="Minc3s04192g35707">
    <property type="protein sequence ID" value="Minc3s04192g35707"/>
    <property type="gene ID" value="Minc3s04192g35707"/>
</dbReference>
<protein>
    <submittedName>
        <fullName evidence="2">Uncharacterized protein</fullName>
    </submittedName>
</protein>
<dbReference type="AlphaFoldDB" id="A0A914ND96"/>
<sequence length="134" mass="15310">MSWIRPSFMQVKWPVDMMLMRMPPRRRSTRCSVDSFYKMEELSANVRPSSNCFPAKMRRCCSGGIPSFSWILALTFSMVSDCSTSKVIVFPVSVLTKTCMAAAANVEHEEQRQVVDDLKGAVIQSKKYRLLYPN</sequence>
<keyword evidence="1" id="KW-1185">Reference proteome</keyword>
<reference evidence="2" key="1">
    <citation type="submission" date="2022-11" db="UniProtKB">
        <authorList>
            <consortium name="WormBaseParasite"/>
        </authorList>
    </citation>
    <scope>IDENTIFICATION</scope>
</reference>
<accession>A0A914ND96</accession>